<dbReference type="AlphaFoldDB" id="A0A4P9YRD5"/>
<dbReference type="GO" id="GO:0030674">
    <property type="term" value="F:protein-macromolecule adaptor activity"/>
    <property type="evidence" value="ECO:0007669"/>
    <property type="project" value="TreeGrafter"/>
</dbReference>
<dbReference type="Gene3D" id="2.60.40.640">
    <property type="match status" value="2"/>
</dbReference>
<dbReference type="SMART" id="SM01017">
    <property type="entry name" value="Arrestin_C"/>
    <property type="match status" value="1"/>
</dbReference>
<protein>
    <recommendedName>
        <fullName evidence="1">Arrestin C-terminal-like domain-containing protein</fullName>
    </recommendedName>
</protein>
<dbReference type="InterPro" id="IPR011022">
    <property type="entry name" value="Arrestin_C-like"/>
</dbReference>
<evidence type="ECO:0000313" key="2">
    <source>
        <dbReference type="EMBL" id="RKP22377.1"/>
    </source>
</evidence>
<dbReference type="SUPFAM" id="SSF81296">
    <property type="entry name" value="E set domains"/>
    <property type="match status" value="1"/>
</dbReference>
<reference evidence="3" key="1">
    <citation type="journal article" date="2018" name="Nat. Microbiol.">
        <title>Leveraging single-cell genomics to expand the fungal tree of life.</title>
        <authorList>
            <person name="Ahrendt S.R."/>
            <person name="Quandt C.A."/>
            <person name="Ciobanu D."/>
            <person name="Clum A."/>
            <person name="Salamov A."/>
            <person name="Andreopoulos B."/>
            <person name="Cheng J.F."/>
            <person name="Woyke T."/>
            <person name="Pelin A."/>
            <person name="Henrissat B."/>
            <person name="Reynolds N.K."/>
            <person name="Benny G.L."/>
            <person name="Smith M.E."/>
            <person name="James T.Y."/>
            <person name="Grigoriev I.V."/>
        </authorList>
    </citation>
    <scope>NUCLEOTIDE SEQUENCE [LARGE SCALE GENOMIC DNA]</scope>
    <source>
        <strain evidence="3">Benny S71-1</strain>
    </source>
</reference>
<accession>A0A4P9YRD5</accession>
<dbReference type="EMBL" id="KZ992185">
    <property type="protein sequence ID" value="RKP22377.1"/>
    <property type="molecule type" value="Genomic_DNA"/>
</dbReference>
<organism evidence="2 3">
    <name type="scientific">Syncephalis pseudoplumigaleata</name>
    <dbReference type="NCBI Taxonomy" id="1712513"/>
    <lineage>
        <taxon>Eukaryota</taxon>
        <taxon>Fungi</taxon>
        <taxon>Fungi incertae sedis</taxon>
        <taxon>Zoopagomycota</taxon>
        <taxon>Zoopagomycotina</taxon>
        <taxon>Zoopagomycetes</taxon>
        <taxon>Zoopagales</taxon>
        <taxon>Piptocephalidaceae</taxon>
        <taxon>Syncephalis</taxon>
    </lineage>
</organism>
<evidence type="ECO:0000313" key="3">
    <source>
        <dbReference type="Proteomes" id="UP000278143"/>
    </source>
</evidence>
<keyword evidence="3" id="KW-1185">Reference proteome</keyword>
<dbReference type="GO" id="GO:0005886">
    <property type="term" value="C:plasma membrane"/>
    <property type="evidence" value="ECO:0007669"/>
    <property type="project" value="TreeGrafter"/>
</dbReference>
<evidence type="ECO:0000259" key="1">
    <source>
        <dbReference type="SMART" id="SM01017"/>
    </source>
</evidence>
<gene>
    <name evidence="2" type="ORF">SYNPS1DRAFT_7768</name>
</gene>
<proteinExistence type="predicted"/>
<name>A0A4P9YRD5_9FUNG</name>
<sequence length="315" mass="36307">IELRESVTVLRGNPDESVGTVLRGAVVVSVAEDYRVRAIHARFRGRMRIWWNKGSPHQAIREVKRTLFERNWILLPQGKHTHILKAGVHRYEFEELLPGDLPETVSVEYGSVHYQVQATVERPLLHHNLATEREVRVERHPYPMPLDWLDVCQVSDVWQNRVSYAMSVPTRAVGSGDVLPVRVEWQPEREDTRVRGVIFTLVEHVQYRPNEWAVQRDQRCVAQHSEKLGDANGCGGTGDWSRTFFFRLPESDYRHPRSRVQCDCRTPWIRVKHRLRVHVVFEDGIGAAKVYGIIPIVVLPQSPRSLAADPPGYDN</sequence>
<feature type="non-terminal residue" evidence="2">
    <location>
        <position position="315"/>
    </location>
</feature>
<dbReference type="InterPro" id="IPR014752">
    <property type="entry name" value="Arrestin-like_C"/>
</dbReference>
<dbReference type="Pfam" id="PF02752">
    <property type="entry name" value="Arrestin_C"/>
    <property type="match status" value="1"/>
</dbReference>
<dbReference type="GO" id="GO:0070086">
    <property type="term" value="P:ubiquitin-dependent endocytosis"/>
    <property type="evidence" value="ECO:0007669"/>
    <property type="project" value="TreeGrafter"/>
</dbReference>
<feature type="domain" description="Arrestin C-terminal-like" evidence="1">
    <location>
        <begin position="158"/>
        <end position="303"/>
    </location>
</feature>
<feature type="non-terminal residue" evidence="2">
    <location>
        <position position="1"/>
    </location>
</feature>
<dbReference type="PANTHER" id="PTHR11188">
    <property type="entry name" value="ARRESTIN DOMAIN CONTAINING PROTEIN"/>
    <property type="match status" value="1"/>
</dbReference>
<dbReference type="Proteomes" id="UP000278143">
    <property type="component" value="Unassembled WGS sequence"/>
</dbReference>
<dbReference type="InterPro" id="IPR050357">
    <property type="entry name" value="Arrestin_domain-protein"/>
</dbReference>
<dbReference type="GO" id="GO:0031625">
    <property type="term" value="F:ubiquitin protein ligase binding"/>
    <property type="evidence" value="ECO:0007669"/>
    <property type="project" value="TreeGrafter"/>
</dbReference>
<dbReference type="PANTHER" id="PTHR11188:SF17">
    <property type="entry name" value="FI21816P1"/>
    <property type="match status" value="1"/>
</dbReference>
<dbReference type="OrthoDB" id="2333384at2759"/>
<dbReference type="Pfam" id="PF00339">
    <property type="entry name" value="Arrestin_N"/>
    <property type="match status" value="1"/>
</dbReference>
<dbReference type="InterPro" id="IPR014756">
    <property type="entry name" value="Ig_E-set"/>
</dbReference>
<dbReference type="InterPro" id="IPR011021">
    <property type="entry name" value="Arrestin-like_N"/>
</dbReference>
<dbReference type="GO" id="GO:0005829">
    <property type="term" value="C:cytosol"/>
    <property type="evidence" value="ECO:0007669"/>
    <property type="project" value="TreeGrafter"/>
</dbReference>